<name>A0A176YJE8_9BRAD</name>
<accession>A0A176YJE8</accession>
<gene>
    <name evidence="1" type="ORF">AYJ54_18545</name>
</gene>
<evidence type="ECO:0000313" key="1">
    <source>
        <dbReference type="EMBL" id="OAF06940.1"/>
    </source>
</evidence>
<dbReference type="RefSeq" id="WP_063702540.1">
    <property type="nucleotide sequence ID" value="NZ_LUUB01000072.1"/>
</dbReference>
<keyword evidence="2" id="KW-1185">Reference proteome</keyword>
<dbReference type="EMBL" id="LUUB01000072">
    <property type="protein sequence ID" value="OAF06940.1"/>
    <property type="molecule type" value="Genomic_DNA"/>
</dbReference>
<protein>
    <submittedName>
        <fullName evidence="1">Uncharacterized protein</fullName>
    </submittedName>
</protein>
<sequence length="83" mass="9315">MSLQFHRAVETMELWIANSDGFSFVISFERTTGPGFHGRPGYVASWRPLYETKGAIKISGSPFKTFGEAEEACNRMLEHLSAE</sequence>
<evidence type="ECO:0000313" key="2">
    <source>
        <dbReference type="Proteomes" id="UP000076959"/>
    </source>
</evidence>
<organism evidence="1 2">
    <name type="scientific">Bradyrhizobium centrolobii</name>
    <dbReference type="NCBI Taxonomy" id="1505087"/>
    <lineage>
        <taxon>Bacteria</taxon>
        <taxon>Pseudomonadati</taxon>
        <taxon>Pseudomonadota</taxon>
        <taxon>Alphaproteobacteria</taxon>
        <taxon>Hyphomicrobiales</taxon>
        <taxon>Nitrobacteraceae</taxon>
        <taxon>Bradyrhizobium</taxon>
    </lineage>
</organism>
<comment type="caution">
    <text evidence="1">The sequence shown here is derived from an EMBL/GenBank/DDBJ whole genome shotgun (WGS) entry which is preliminary data.</text>
</comment>
<dbReference type="OrthoDB" id="8250862at2"/>
<dbReference type="Proteomes" id="UP000076959">
    <property type="component" value="Unassembled WGS sequence"/>
</dbReference>
<reference evidence="1 2" key="1">
    <citation type="submission" date="2016-03" db="EMBL/GenBank/DDBJ databases">
        <title>Draft Genome Sequence of the Strain BR 10245 (Bradyrhizobium sp.) isolated from nodules of Centrolobium paraense.</title>
        <authorList>
            <person name="Simoes-Araujo J.L.Sr."/>
            <person name="Barauna A.C."/>
            <person name="Silva K."/>
            <person name="Zilli J.E."/>
        </authorList>
    </citation>
    <scope>NUCLEOTIDE SEQUENCE [LARGE SCALE GENOMIC DNA]</scope>
    <source>
        <strain evidence="1 2">BR 10245</strain>
    </source>
</reference>
<proteinExistence type="predicted"/>
<dbReference type="AlphaFoldDB" id="A0A176YJE8"/>